<organism evidence="1 2">
    <name type="scientific">Blattamonas nauphoetae</name>
    <dbReference type="NCBI Taxonomy" id="2049346"/>
    <lineage>
        <taxon>Eukaryota</taxon>
        <taxon>Metamonada</taxon>
        <taxon>Preaxostyla</taxon>
        <taxon>Oxymonadida</taxon>
        <taxon>Blattamonas</taxon>
    </lineage>
</organism>
<dbReference type="Proteomes" id="UP001281761">
    <property type="component" value="Unassembled WGS sequence"/>
</dbReference>
<accession>A0ABQ9WTV7</accession>
<comment type="caution">
    <text evidence="1">The sequence shown here is derived from an EMBL/GenBank/DDBJ whole genome shotgun (WGS) entry which is preliminary data.</text>
</comment>
<name>A0ABQ9WTV7_9EUKA</name>
<reference evidence="1 2" key="1">
    <citation type="journal article" date="2022" name="bioRxiv">
        <title>Genomics of Preaxostyla Flagellates Illuminates Evolutionary Transitions and the Path Towards Mitochondrial Loss.</title>
        <authorList>
            <person name="Novak L.V.F."/>
            <person name="Treitli S.C."/>
            <person name="Pyrih J."/>
            <person name="Halakuc P."/>
            <person name="Pipaliya S.V."/>
            <person name="Vacek V."/>
            <person name="Brzon O."/>
            <person name="Soukal P."/>
            <person name="Eme L."/>
            <person name="Dacks J.B."/>
            <person name="Karnkowska A."/>
            <person name="Elias M."/>
            <person name="Hampl V."/>
        </authorList>
    </citation>
    <scope>NUCLEOTIDE SEQUENCE [LARGE SCALE GENOMIC DNA]</scope>
    <source>
        <strain evidence="1">NAU3</strain>
        <tissue evidence="1">Gut</tissue>
    </source>
</reference>
<evidence type="ECO:0000313" key="2">
    <source>
        <dbReference type="Proteomes" id="UP001281761"/>
    </source>
</evidence>
<gene>
    <name evidence="1" type="ORF">BLNAU_22342</name>
</gene>
<keyword evidence="2" id="KW-1185">Reference proteome</keyword>
<dbReference type="EMBL" id="JARBJD010000385">
    <property type="protein sequence ID" value="KAK2942753.1"/>
    <property type="molecule type" value="Genomic_DNA"/>
</dbReference>
<sequence>MCFVMNKIAITRHPHSAQHFLLPTSLPSAEKSSVLPPITGCEEKNQHICILVDQAPLPHVFTPLSPNLAFPLPSEVRSFPLHHFSFPHCSFSVRSFHVMETSPVLSFPRDG</sequence>
<protein>
    <submittedName>
        <fullName evidence="1">Uncharacterized protein</fullName>
    </submittedName>
</protein>
<proteinExistence type="predicted"/>
<evidence type="ECO:0000313" key="1">
    <source>
        <dbReference type="EMBL" id="KAK2942753.1"/>
    </source>
</evidence>